<organism evidence="1 2">
    <name type="scientific">Tanacetum coccineum</name>
    <dbReference type="NCBI Taxonomy" id="301880"/>
    <lineage>
        <taxon>Eukaryota</taxon>
        <taxon>Viridiplantae</taxon>
        <taxon>Streptophyta</taxon>
        <taxon>Embryophyta</taxon>
        <taxon>Tracheophyta</taxon>
        <taxon>Spermatophyta</taxon>
        <taxon>Magnoliopsida</taxon>
        <taxon>eudicotyledons</taxon>
        <taxon>Gunneridae</taxon>
        <taxon>Pentapetalae</taxon>
        <taxon>asterids</taxon>
        <taxon>campanulids</taxon>
        <taxon>Asterales</taxon>
        <taxon>Asteraceae</taxon>
        <taxon>Asteroideae</taxon>
        <taxon>Anthemideae</taxon>
        <taxon>Anthemidinae</taxon>
        <taxon>Tanacetum</taxon>
    </lineage>
</organism>
<keyword evidence="2" id="KW-1185">Reference proteome</keyword>
<sequence>MTFALRCLLIMWLRRGCSRSGKILNKGFVSTLFTLPVLPAFVPSGGGIWLLAEALHSASPSIPDDALHSAGISGL</sequence>
<protein>
    <recommendedName>
        <fullName evidence="3">Secreted protein</fullName>
    </recommendedName>
</protein>
<evidence type="ECO:0000313" key="1">
    <source>
        <dbReference type="EMBL" id="GJS50927.1"/>
    </source>
</evidence>
<reference evidence="1" key="2">
    <citation type="submission" date="2022-01" db="EMBL/GenBank/DDBJ databases">
        <authorList>
            <person name="Yamashiro T."/>
            <person name="Shiraishi A."/>
            <person name="Satake H."/>
            <person name="Nakayama K."/>
        </authorList>
    </citation>
    <scope>NUCLEOTIDE SEQUENCE</scope>
</reference>
<gene>
    <name evidence="1" type="ORF">Tco_0624289</name>
</gene>
<reference evidence="1" key="1">
    <citation type="journal article" date="2022" name="Int. J. Mol. Sci.">
        <title>Draft Genome of Tanacetum Coccineum: Genomic Comparison of Closely Related Tanacetum-Family Plants.</title>
        <authorList>
            <person name="Yamashiro T."/>
            <person name="Shiraishi A."/>
            <person name="Nakayama K."/>
            <person name="Satake H."/>
        </authorList>
    </citation>
    <scope>NUCLEOTIDE SEQUENCE</scope>
</reference>
<accession>A0ABQ4WDG4</accession>
<evidence type="ECO:0008006" key="3">
    <source>
        <dbReference type="Google" id="ProtNLM"/>
    </source>
</evidence>
<proteinExistence type="predicted"/>
<comment type="caution">
    <text evidence="1">The sequence shown here is derived from an EMBL/GenBank/DDBJ whole genome shotgun (WGS) entry which is preliminary data.</text>
</comment>
<evidence type="ECO:0000313" key="2">
    <source>
        <dbReference type="Proteomes" id="UP001151760"/>
    </source>
</evidence>
<dbReference type="EMBL" id="BQNB010008550">
    <property type="protein sequence ID" value="GJS50927.1"/>
    <property type="molecule type" value="Genomic_DNA"/>
</dbReference>
<name>A0ABQ4WDG4_9ASTR</name>
<dbReference type="Proteomes" id="UP001151760">
    <property type="component" value="Unassembled WGS sequence"/>
</dbReference>